<keyword evidence="2" id="KW-1185">Reference proteome</keyword>
<sequence length="66" mass="7524">MSFKLWEFDGKKVEIRFVDGDVLTGKAFDFNYREDNISGNDSISIKSAKGTFDVDESEIISIKEIK</sequence>
<organism evidence="1 2">
    <name type="scientific">Staphylococcus marylandisciuri</name>
    <dbReference type="NCBI Taxonomy" id="2981529"/>
    <lineage>
        <taxon>Bacteria</taxon>
        <taxon>Bacillati</taxon>
        <taxon>Bacillota</taxon>
        <taxon>Bacilli</taxon>
        <taxon>Bacillales</taxon>
        <taxon>Staphylococcaceae</taxon>
        <taxon>Staphylococcus</taxon>
    </lineage>
</organism>
<accession>A0ABT2QSY3</accession>
<comment type="caution">
    <text evidence="1">The sequence shown here is derived from an EMBL/GenBank/DDBJ whole genome shotgun (WGS) entry which is preliminary data.</text>
</comment>
<name>A0ABT2QSY3_9STAP</name>
<dbReference type="EMBL" id="JAOPKZ010000020">
    <property type="protein sequence ID" value="MCU5747065.1"/>
    <property type="molecule type" value="Genomic_DNA"/>
</dbReference>
<reference evidence="1 2" key="1">
    <citation type="journal article" date="2023" name="Int. J. Syst. Evol. Microbiol.">
        <title>Streptococcus sciuri sp. nov., Staphylococcus marylandisciuri sp. nov. and Staphylococcus americanisciuri sp. nov., isolated from faeces of eastern grey squirrel (Sciurus carolinensis).</title>
        <authorList>
            <person name="Volokhov D.V."/>
            <person name="Zagorodnyaya T.A."/>
            <person name="Furtak V.A."/>
            <person name="Nattanmai G."/>
            <person name="Randall L."/>
            <person name="Jose S."/>
            <person name="Gao Y."/>
            <person name="Eisenberg T."/>
            <person name="Delmonte P."/>
            <person name="Blom J."/>
            <person name="Mitchell K.K."/>
        </authorList>
    </citation>
    <scope>NUCLEOTIDE SEQUENCE [LARGE SCALE GENOMIC DNA]</scope>
    <source>
        <strain evidence="1 2">SQ8-PEA</strain>
    </source>
</reference>
<protein>
    <submittedName>
        <fullName evidence="1">LSM domain protein</fullName>
    </submittedName>
</protein>
<proteinExistence type="predicted"/>
<evidence type="ECO:0000313" key="1">
    <source>
        <dbReference type="EMBL" id="MCU5747065.1"/>
    </source>
</evidence>
<evidence type="ECO:0000313" key="2">
    <source>
        <dbReference type="Proteomes" id="UP001209553"/>
    </source>
</evidence>
<dbReference type="Proteomes" id="UP001209553">
    <property type="component" value="Unassembled WGS sequence"/>
</dbReference>
<dbReference type="RefSeq" id="WP_262856777.1">
    <property type="nucleotide sequence ID" value="NZ_JAOPKZ010000020.1"/>
</dbReference>
<gene>
    <name evidence="1" type="ORF">N9R04_10365</name>
</gene>